<dbReference type="InterPro" id="IPR049087">
    <property type="entry name" value="TAF1C_beta-prop"/>
</dbReference>
<dbReference type="Pfam" id="PF20643">
    <property type="entry name" value="TAF1C_C"/>
    <property type="match status" value="1"/>
</dbReference>
<feature type="domain" description="TAF1C beta-propeller" evidence="2">
    <location>
        <begin position="289"/>
        <end position="428"/>
    </location>
</feature>
<feature type="non-terminal residue" evidence="5">
    <location>
        <position position="928"/>
    </location>
</feature>
<feature type="domain" description="TAF1C C-terminal" evidence="4">
    <location>
        <begin position="853"/>
        <end position="928"/>
    </location>
</feature>
<dbReference type="InterPro" id="IPR036322">
    <property type="entry name" value="WD40_repeat_dom_sf"/>
</dbReference>
<dbReference type="InterPro" id="IPR038801">
    <property type="entry name" value="TAF1C"/>
</dbReference>
<dbReference type="OrthoDB" id="2382881at2759"/>
<gene>
    <name evidence="5" type="primary">Taf1c</name>
    <name evidence="5" type="ORF">ORISOL_R06989</name>
</gene>
<evidence type="ECO:0000313" key="5">
    <source>
        <dbReference type="EMBL" id="NWV24018.1"/>
    </source>
</evidence>
<feature type="non-terminal residue" evidence="5">
    <location>
        <position position="1"/>
    </location>
</feature>
<name>A0A7K6DD62_9PASS</name>
<evidence type="ECO:0000259" key="2">
    <source>
        <dbReference type="Pfam" id="PF20641"/>
    </source>
</evidence>
<feature type="domain" description="TAF1C helical bundle" evidence="3">
    <location>
        <begin position="573"/>
        <end position="799"/>
    </location>
</feature>
<dbReference type="EMBL" id="VZRL01003816">
    <property type="protein sequence ID" value="NWV24018.1"/>
    <property type="molecule type" value="Genomic_DNA"/>
</dbReference>
<dbReference type="Gene3D" id="2.130.10.10">
    <property type="entry name" value="YVTN repeat-like/Quinoprotein amine dehydrogenase"/>
    <property type="match status" value="1"/>
</dbReference>
<keyword evidence="6" id="KW-1185">Reference proteome</keyword>
<dbReference type="Pfam" id="PF20641">
    <property type="entry name" value="TAF1C_beta-prop"/>
    <property type="match status" value="1"/>
</dbReference>
<organism evidence="5 6">
    <name type="scientific">Origma solitaria</name>
    <dbReference type="NCBI Taxonomy" id="720586"/>
    <lineage>
        <taxon>Eukaryota</taxon>
        <taxon>Metazoa</taxon>
        <taxon>Chordata</taxon>
        <taxon>Craniata</taxon>
        <taxon>Vertebrata</taxon>
        <taxon>Euteleostomi</taxon>
        <taxon>Archelosauria</taxon>
        <taxon>Archosauria</taxon>
        <taxon>Dinosauria</taxon>
        <taxon>Saurischia</taxon>
        <taxon>Theropoda</taxon>
        <taxon>Coelurosauria</taxon>
        <taxon>Aves</taxon>
        <taxon>Neognathae</taxon>
        <taxon>Neoaves</taxon>
        <taxon>Telluraves</taxon>
        <taxon>Australaves</taxon>
        <taxon>Passeriformes</taxon>
        <taxon>Meliphagoidea</taxon>
        <taxon>Acanthizidae</taxon>
        <taxon>Origma</taxon>
    </lineage>
</organism>
<comment type="caution">
    <text evidence="5">The sequence shown here is derived from an EMBL/GenBank/DDBJ whole genome shotgun (WGS) entry which is preliminary data.</text>
</comment>
<feature type="region of interest" description="Disordered" evidence="1">
    <location>
        <begin position="617"/>
        <end position="645"/>
    </location>
</feature>
<dbReference type="Pfam" id="PF20642">
    <property type="entry name" value="TAF1C_HB"/>
    <property type="match status" value="1"/>
</dbReference>
<protein>
    <submittedName>
        <fullName evidence="5">TAF1C polymerase</fullName>
    </submittedName>
</protein>
<sequence length="928" mass="102545">MEFPAALFPSYFSAGPPREEGGPAPVAGWGEHGQVLEGGPGRRQAQPAFVPRRGATGERWEAADAAAVPVLLPSAGCWIPSPAPQDILYRSGLFKKLRAGKSGATLDFARQLGHFFVDHPEDAFGSLGRLLHKNFYLGNSKLKRPARNSTIRMTALVEDIDRLEARRGCPRQHLASRLRWFSHLCRDWLFEVPLGLLADCLHEELMLQWSNLLFDDSLTGGALAWLPLGDGGTPVGRLVYPGGQAMNHLFFQDVVLEELPHTRGSPAQFELSGRVRQVAAARVDGEDFIGVRSDYHCGVWRVPGRTGAAPTPLQVIHTDVPASCLTVSPHLPGELSVCTQSGTVYLWNVETGLQQLRYGPQTMFFRDHSPWRWSDFTAHPRVLSCADRTGLQCLDARAPKKCHFDLFKVGEEAGCQQGERVVLPMYLGRAHPSQYLVTTQFSMYVLDERLPLVPILKWAHMMKAPPLFAHVMPGNPGRSHKVLLGASRTQELLLLQYRGKRSTIWVRAPLCLHPSLLIAGTSCCWRLCSRAGFWGVSSGGSQSACQLAGTPQKLHSIAGCLQHLPTQLPHRHHLLQQRLTAPATGMAATLQEDGPHKSMLVFQLSEAGDVFCQRLTHKATQPSAPPSRDEATTAPGSSPLFKAPPSPVVLSPAAALQYRRWLRAFHRACREPPRHTWPPSLSQRRLFTRRDLEGPEGPTTLQRQMRQRLRQAMQEGGRIQCWEPLALQPPPLPQTLEPAGGLDPLSARLTAAWAGDWEQWWEERTSFSVAQKQRALRERRRQQKRARGRRSLSASFTSSLTYQSELSELSDAGPPLLSPGRPHVFSQEGSPPAGSPPVCSPPTSPVPDEALLSSQSLRCRGIPKERRKTLRDYLSVWAEGPPEPPEPPGSQASQLCIPSSQSQPCIPSSQTQLSSASQPRHKRPRMGF</sequence>
<dbReference type="PANTHER" id="PTHR15319">
    <property type="entry name" value="TATA BOX-BINDING PROTEIN ASSOCIATED FACTOR RNA POLYMERASE I SUBUNIT C"/>
    <property type="match status" value="1"/>
</dbReference>
<evidence type="ECO:0000259" key="4">
    <source>
        <dbReference type="Pfam" id="PF20643"/>
    </source>
</evidence>
<reference evidence="5 6" key="1">
    <citation type="submission" date="2019-09" db="EMBL/GenBank/DDBJ databases">
        <title>Bird 10,000 Genomes (B10K) Project - Family phase.</title>
        <authorList>
            <person name="Zhang G."/>
        </authorList>
    </citation>
    <scope>NUCLEOTIDE SEQUENCE [LARGE SCALE GENOMIC DNA]</scope>
    <source>
        <strain evidence="5">B10K-DU-029-52</strain>
    </source>
</reference>
<dbReference type="AlphaFoldDB" id="A0A7K6DD62"/>
<feature type="compositionally biased region" description="Low complexity" evidence="1">
    <location>
        <begin position="896"/>
        <end position="910"/>
    </location>
</feature>
<feature type="compositionally biased region" description="Basic residues" evidence="1">
    <location>
        <begin position="919"/>
        <end position="928"/>
    </location>
</feature>
<dbReference type="InterPro" id="IPR049089">
    <property type="entry name" value="TAF1C_C"/>
</dbReference>
<accession>A0A7K6DD62</accession>
<dbReference type="GO" id="GO:0001650">
    <property type="term" value="C:fibrillar center"/>
    <property type="evidence" value="ECO:0007669"/>
    <property type="project" value="TreeGrafter"/>
</dbReference>
<dbReference type="Proteomes" id="UP000571324">
    <property type="component" value="Unassembled WGS sequence"/>
</dbReference>
<proteinExistence type="predicted"/>
<dbReference type="GO" id="GO:0001164">
    <property type="term" value="F:RNA polymerase I core promoter sequence-specific DNA binding"/>
    <property type="evidence" value="ECO:0007669"/>
    <property type="project" value="TreeGrafter"/>
</dbReference>
<feature type="compositionally biased region" description="Pro residues" evidence="1">
    <location>
        <begin position="833"/>
        <end position="845"/>
    </location>
</feature>
<evidence type="ECO:0000256" key="1">
    <source>
        <dbReference type="SAM" id="MobiDB-lite"/>
    </source>
</evidence>
<feature type="region of interest" description="Disordered" evidence="1">
    <location>
        <begin position="877"/>
        <end position="928"/>
    </location>
</feature>
<dbReference type="InterPro" id="IPR049090">
    <property type="entry name" value="TAF1C_HB"/>
</dbReference>
<dbReference type="SUPFAM" id="SSF50978">
    <property type="entry name" value="WD40 repeat-like"/>
    <property type="match status" value="1"/>
</dbReference>
<dbReference type="PANTHER" id="PTHR15319:SF1">
    <property type="entry name" value="TATA BOX-BINDING PROTEIN-ASSOCIATED FACTOR RNA POLYMERASE I SUBUNIT C"/>
    <property type="match status" value="1"/>
</dbReference>
<evidence type="ECO:0000259" key="3">
    <source>
        <dbReference type="Pfam" id="PF20642"/>
    </source>
</evidence>
<feature type="region of interest" description="Disordered" evidence="1">
    <location>
        <begin position="805"/>
        <end position="865"/>
    </location>
</feature>
<dbReference type="InterPro" id="IPR015943">
    <property type="entry name" value="WD40/YVTN_repeat-like_dom_sf"/>
</dbReference>
<evidence type="ECO:0000313" key="6">
    <source>
        <dbReference type="Proteomes" id="UP000571324"/>
    </source>
</evidence>